<gene>
    <name evidence="3" type="ORF">FHS16_006371</name>
</gene>
<keyword evidence="3" id="KW-0540">Nuclease</keyword>
<protein>
    <submittedName>
        <fullName evidence="3">HJR/Mrr/RecB family endonuclease</fullName>
    </submittedName>
</protein>
<keyword evidence="1" id="KW-0812">Transmembrane</keyword>
<accession>A0A7W5GDB5</accession>
<dbReference type="RefSeq" id="WP_183571534.1">
    <property type="nucleotide sequence ID" value="NZ_CBCSLB010000039.1"/>
</dbReference>
<evidence type="ECO:0000313" key="3">
    <source>
        <dbReference type="EMBL" id="MBB3156249.1"/>
    </source>
</evidence>
<dbReference type="GO" id="GO:0009307">
    <property type="term" value="P:DNA restriction-modification system"/>
    <property type="evidence" value="ECO:0007669"/>
    <property type="project" value="InterPro"/>
</dbReference>
<dbReference type="AlphaFoldDB" id="A0A7W5GDB5"/>
<name>A0A7W5GDB5_9BACL</name>
<evidence type="ECO:0000259" key="2">
    <source>
        <dbReference type="Pfam" id="PF04471"/>
    </source>
</evidence>
<dbReference type="InterPro" id="IPR007560">
    <property type="entry name" value="Restrct_endonuc_IV_Mrr"/>
</dbReference>
<dbReference type="Pfam" id="PF04471">
    <property type="entry name" value="Mrr_cat"/>
    <property type="match status" value="1"/>
</dbReference>
<dbReference type="GO" id="GO:0004519">
    <property type="term" value="F:endonuclease activity"/>
    <property type="evidence" value="ECO:0007669"/>
    <property type="project" value="UniProtKB-KW"/>
</dbReference>
<sequence length="115" mass="12761">MLGAGWGAYSYTSSIIAAGIAAGAILAVYTFIISSINHKQTEPLKRAGIAEVDKMEGRQFEKYLGHLFISHGYKVEVKQAAGDFGADLILLIQIQVNLMPFNDSYCHEQHFRLQR</sequence>
<reference evidence="3 4" key="1">
    <citation type="submission" date="2020-08" db="EMBL/GenBank/DDBJ databases">
        <title>Genomic Encyclopedia of Type Strains, Phase III (KMG-III): the genomes of soil and plant-associated and newly described type strains.</title>
        <authorList>
            <person name="Whitman W."/>
        </authorList>
    </citation>
    <scope>NUCLEOTIDE SEQUENCE [LARGE SCALE GENOMIC DNA]</scope>
    <source>
        <strain evidence="3 4">CECT 8234</strain>
    </source>
</reference>
<dbReference type="Proteomes" id="UP000518605">
    <property type="component" value="Unassembled WGS sequence"/>
</dbReference>
<keyword evidence="4" id="KW-1185">Reference proteome</keyword>
<proteinExistence type="predicted"/>
<evidence type="ECO:0000256" key="1">
    <source>
        <dbReference type="SAM" id="Phobius"/>
    </source>
</evidence>
<feature type="transmembrane region" description="Helical" evidence="1">
    <location>
        <begin position="15"/>
        <end position="36"/>
    </location>
</feature>
<dbReference type="EMBL" id="JACHXW010000035">
    <property type="protein sequence ID" value="MBB3156249.1"/>
    <property type="molecule type" value="Genomic_DNA"/>
</dbReference>
<organism evidence="3 4">
    <name type="scientific">Paenibacillus endophyticus</name>
    <dbReference type="NCBI Taxonomy" id="1294268"/>
    <lineage>
        <taxon>Bacteria</taxon>
        <taxon>Bacillati</taxon>
        <taxon>Bacillota</taxon>
        <taxon>Bacilli</taxon>
        <taxon>Bacillales</taxon>
        <taxon>Paenibacillaceae</taxon>
        <taxon>Paenibacillus</taxon>
    </lineage>
</organism>
<dbReference type="GO" id="GO:0003677">
    <property type="term" value="F:DNA binding"/>
    <property type="evidence" value="ECO:0007669"/>
    <property type="project" value="InterPro"/>
</dbReference>
<keyword evidence="1" id="KW-0472">Membrane</keyword>
<keyword evidence="1" id="KW-1133">Transmembrane helix</keyword>
<keyword evidence="3" id="KW-0378">Hydrolase</keyword>
<evidence type="ECO:0000313" key="4">
    <source>
        <dbReference type="Proteomes" id="UP000518605"/>
    </source>
</evidence>
<feature type="domain" description="Restriction endonuclease type IV Mrr" evidence="2">
    <location>
        <begin position="52"/>
        <end position="90"/>
    </location>
</feature>
<keyword evidence="3" id="KW-0255">Endonuclease</keyword>
<comment type="caution">
    <text evidence="3">The sequence shown here is derived from an EMBL/GenBank/DDBJ whole genome shotgun (WGS) entry which is preliminary data.</text>
</comment>